<organism evidence="3 4">
    <name type="scientific">Gemmatirosa kalamazoonensis</name>
    <dbReference type="NCBI Taxonomy" id="861299"/>
    <lineage>
        <taxon>Bacteria</taxon>
        <taxon>Pseudomonadati</taxon>
        <taxon>Gemmatimonadota</taxon>
        <taxon>Gemmatimonadia</taxon>
        <taxon>Gemmatimonadales</taxon>
        <taxon>Gemmatimonadaceae</taxon>
        <taxon>Gemmatirosa</taxon>
    </lineage>
</organism>
<dbReference type="Gene3D" id="2.130.10.130">
    <property type="entry name" value="Integrin alpha, N-terminal"/>
    <property type="match status" value="4"/>
</dbReference>
<dbReference type="EMBL" id="CP007130">
    <property type="protein sequence ID" value="AHG93778.1"/>
    <property type="molecule type" value="Genomic_DNA"/>
</dbReference>
<keyword evidence="3" id="KW-0614">Plasmid</keyword>
<sequence>MLLLAAACRGAPATPPLFDRLAPGATGVSFANRLPETPDFNILSYLYYYNGGGVAVGDVNGDGLPDLYFTSNLGANRLYLNRGGFRFEDVTARAGVADSVGWKTGVTMADVNGDGRLDIFVSGVDYLGMHGRNVLYVNNGDGTFTDRASEVGLAQPGYSTQAAFFDYDGDGDLDALLLRHSTHGERAIAGAAKRDVHAERGGARLLRNDGGRFVDVSATAGIYGGSEGFGLGVVVSDVNGDGCPDVYVANDFQENDFLYVNRCDGTFAESIARATGHTSRFSMGVDAADFDNDLRPDLFVADMFPEREDVLKTSASSESWSLFNARLKAGYHPQYARNTLQWNRGDGRFSEIGLLAGVDATDWSWAPLFADLDNDGRKDLFVTSGVLRRPNDLDYITYVGGDAVQAMLARNDTSQTEILRHMPSVPVPSHVFRNEGGLRFTDVTQAWGLGTPGFANGAAYVDLDGDGALDLVVNEVNAPAAIYRNLARRSPATTNYLAVTLRGDSGNTAGIGAKLLVFAGGASQLVEQSPTRGFESSVDPRLHVGLGRATHADSVVVVWPDRRFQTLRGVAANQALVLAQRDAAGRWTYAVPHGAPLTVTDESARLAFDWRHVENAFSDFDREPLIPRLVSTEGPALAVGDVNGDGLDDLYLGGGKWQPGRLAVQRADGSFALVSDSAIATDSLNEDVSATFVDANGDGKLDLVVTSGGNEFWGDAPALAPRLYLNDGTGRFRRVTDAFPGVRENASCVVAADFDGDGDVDLFVGGRVVSRRYGEAPRSHLLRNDGTGHFTDVTRQLAPALERVGMVTSAAWADVDGDGVPDLVVVGEWMPVTVFRQDRAGGRFVDRTRESGLAGTAGWWSSVTAVDVTGDGRPDLVLGNLGRNAYVKASADEPARLYVHDFAHDGSLQQIVTFYKHGTSYPMAGRDEIVRAVPALRAKYPTYASFGAATVQDVFPRADLRAARVLEARTFESAVAVNDGHGAFALRPLPVEAQLAPVYASLARDFDGDGHVDLLLAGDFWGAPPLQGRYDASHGVLLRGLGDGRFRAVDEAGSGLAIDGQVRALGVVRGPGGPVVAVARNDDRPMLLRVSAPARRSVALGTRPAH</sequence>
<dbReference type="AlphaFoldDB" id="W0RW34"/>
<dbReference type="OrthoDB" id="9816120at2"/>
<dbReference type="Proteomes" id="UP000019151">
    <property type="component" value="Plasmid 2"/>
</dbReference>
<dbReference type="PATRIC" id="fig|861299.3.peg.6310"/>
<dbReference type="InterPro" id="IPR028994">
    <property type="entry name" value="Integrin_alpha_N"/>
</dbReference>
<keyword evidence="1" id="KW-0732">Signal</keyword>
<dbReference type="HOGENOM" id="CLU_281416_0_0_0"/>
<proteinExistence type="predicted"/>
<dbReference type="InParanoid" id="W0RW34"/>
<dbReference type="PANTHER" id="PTHR16026:SF0">
    <property type="entry name" value="CARTILAGE ACIDIC PROTEIN 1"/>
    <property type="match status" value="1"/>
</dbReference>
<dbReference type="Pfam" id="PF13517">
    <property type="entry name" value="FG-GAP_3"/>
    <property type="match status" value="8"/>
</dbReference>
<dbReference type="RefSeq" id="WP_025415069.1">
    <property type="nucleotide sequence ID" value="NZ_CP007130.1"/>
</dbReference>
<evidence type="ECO:0000313" key="3">
    <source>
        <dbReference type="EMBL" id="AHG93778.1"/>
    </source>
</evidence>
<dbReference type="InterPro" id="IPR027039">
    <property type="entry name" value="Crtac1"/>
</dbReference>
<dbReference type="eggNOG" id="COG4888">
    <property type="taxonomic scope" value="Bacteria"/>
</dbReference>
<evidence type="ECO:0000259" key="2">
    <source>
        <dbReference type="Pfam" id="PF07593"/>
    </source>
</evidence>
<reference evidence="3 4" key="1">
    <citation type="journal article" date="2014" name="Genome Announc.">
        <title>Genome Sequence and Methylome of Soil Bacterium Gemmatirosa kalamazoonensis KBS708T, a Member of the Rarely Cultivated Gemmatimonadetes Phylum.</title>
        <authorList>
            <person name="Debruyn J.M."/>
            <person name="Radosevich M."/>
            <person name="Wommack K.E."/>
            <person name="Polson S.W."/>
            <person name="Hauser L.J."/>
            <person name="Fawaz M.N."/>
            <person name="Korlach J."/>
            <person name="Tsai Y.C."/>
        </authorList>
    </citation>
    <scope>NUCLEOTIDE SEQUENCE [LARGE SCALE GENOMIC DNA]</scope>
    <source>
        <strain evidence="3 4">KBS708</strain>
        <plasmid evidence="4">Plasmid 2</plasmid>
    </source>
</reference>
<gene>
    <name evidence="3" type="ORF">J421_6243</name>
</gene>
<dbReference type="KEGG" id="gba:J421_6243"/>
<dbReference type="PANTHER" id="PTHR16026">
    <property type="entry name" value="CARTILAGE ACIDIC PROTEIN 1"/>
    <property type="match status" value="1"/>
</dbReference>
<evidence type="ECO:0000313" key="4">
    <source>
        <dbReference type="Proteomes" id="UP000019151"/>
    </source>
</evidence>
<dbReference type="SUPFAM" id="SSF69318">
    <property type="entry name" value="Integrin alpha N-terminal domain"/>
    <property type="match status" value="3"/>
</dbReference>
<feature type="domain" description="ASPIC/UnbV" evidence="2">
    <location>
        <begin position="510"/>
        <end position="576"/>
    </location>
</feature>
<geneLocation type="plasmid" evidence="3 4">
    <name>2</name>
</geneLocation>
<dbReference type="InterPro" id="IPR013517">
    <property type="entry name" value="FG-GAP"/>
</dbReference>
<accession>W0RW34</accession>
<evidence type="ECO:0000256" key="1">
    <source>
        <dbReference type="ARBA" id="ARBA00022729"/>
    </source>
</evidence>
<dbReference type="Pfam" id="PF07593">
    <property type="entry name" value="UnbV_ASPIC"/>
    <property type="match status" value="1"/>
</dbReference>
<name>W0RW34_9BACT</name>
<keyword evidence="4" id="KW-1185">Reference proteome</keyword>
<dbReference type="InterPro" id="IPR011519">
    <property type="entry name" value="UnbV_ASPIC"/>
</dbReference>
<protein>
    <submittedName>
        <fullName evidence="3">ASPIC/UnbV domain protein</fullName>
    </submittedName>
</protein>